<accession>E6VGI7</accession>
<keyword evidence="1" id="KW-0472">Membrane</keyword>
<feature type="transmembrane region" description="Helical" evidence="1">
    <location>
        <begin position="62"/>
        <end position="83"/>
    </location>
</feature>
<dbReference type="AlphaFoldDB" id="E6VGI7"/>
<dbReference type="eggNOG" id="ENOG5033BKD">
    <property type="taxonomic scope" value="Bacteria"/>
</dbReference>
<protein>
    <submittedName>
        <fullName evidence="2">Uncharacterized protein</fullName>
    </submittedName>
</protein>
<keyword evidence="1" id="KW-0812">Transmembrane</keyword>
<proteinExistence type="predicted"/>
<evidence type="ECO:0000256" key="1">
    <source>
        <dbReference type="SAM" id="Phobius"/>
    </source>
</evidence>
<dbReference type="KEGG" id="rpx:Rpdx1_2536"/>
<dbReference type="HOGENOM" id="CLU_193009_0_0_5"/>
<dbReference type="Pfam" id="PF25612">
    <property type="entry name" value="DUF7940"/>
    <property type="match status" value="1"/>
</dbReference>
<feature type="transmembrane region" description="Helical" evidence="1">
    <location>
        <begin position="33"/>
        <end position="56"/>
    </location>
</feature>
<organism evidence="2 3">
    <name type="scientific">Rhodopseudomonas palustris (strain DX-1)</name>
    <dbReference type="NCBI Taxonomy" id="652103"/>
    <lineage>
        <taxon>Bacteria</taxon>
        <taxon>Pseudomonadati</taxon>
        <taxon>Pseudomonadota</taxon>
        <taxon>Alphaproteobacteria</taxon>
        <taxon>Hyphomicrobiales</taxon>
        <taxon>Nitrobacteraceae</taxon>
        <taxon>Rhodopseudomonas</taxon>
    </lineage>
</organism>
<dbReference type="Proteomes" id="UP000001402">
    <property type="component" value="Chromosome"/>
</dbReference>
<reference evidence="2" key="1">
    <citation type="submission" date="2010-12" db="EMBL/GenBank/DDBJ databases">
        <title>Complete sequence of Rhodopseudomonas palustris DX-1.</title>
        <authorList>
            <consortium name="US DOE Joint Genome Institute"/>
            <person name="Lucas S."/>
            <person name="Copeland A."/>
            <person name="Lapidus A."/>
            <person name="Cheng J.-F."/>
            <person name="Goodwin L."/>
            <person name="Pitluck S."/>
            <person name="Misra M."/>
            <person name="Chertkov O."/>
            <person name="Detter J.C."/>
            <person name="Han C."/>
            <person name="Tapia R."/>
            <person name="Land M."/>
            <person name="Hauser L."/>
            <person name="Kyrpides N."/>
            <person name="Ivanova N."/>
            <person name="Ovchinnikova G."/>
            <person name="Logan B."/>
            <person name="Oda Y."/>
            <person name="Harwood C."/>
            <person name="Woyke T."/>
        </authorList>
    </citation>
    <scope>NUCLEOTIDE SEQUENCE [LARGE SCALE GENOMIC DNA]</scope>
    <source>
        <strain evidence="2">DX-1</strain>
    </source>
</reference>
<name>E6VGI7_RHOPX</name>
<sequence length="90" mass="9601" precursor="true">MQPPSSGGASPRPKTMLIDDWRYVLRRAWSVRLMAFAVVLQGLEAAISIMTALGIVPQFLPGGVFAALGGIVTAAAFVARFLAQQKDQAE</sequence>
<keyword evidence="1" id="KW-1133">Transmembrane helix</keyword>
<dbReference type="STRING" id="652103.Rpdx1_2536"/>
<dbReference type="InterPro" id="IPR057700">
    <property type="entry name" value="DUF7940"/>
</dbReference>
<evidence type="ECO:0000313" key="2">
    <source>
        <dbReference type="EMBL" id="ADU44127.1"/>
    </source>
</evidence>
<dbReference type="EMBL" id="CP002418">
    <property type="protein sequence ID" value="ADU44127.1"/>
    <property type="molecule type" value="Genomic_DNA"/>
</dbReference>
<gene>
    <name evidence="2" type="ordered locus">Rpdx1_2536</name>
</gene>
<evidence type="ECO:0000313" key="3">
    <source>
        <dbReference type="Proteomes" id="UP000001402"/>
    </source>
</evidence>